<dbReference type="eggNOG" id="ENOG502TIWF">
    <property type="taxonomic scope" value="Eukaryota"/>
</dbReference>
<name>G0NE68_CAEBE</name>
<dbReference type="AlphaFoldDB" id="G0NE68"/>
<dbReference type="HOGENOM" id="CLU_115991_0_0_1"/>
<dbReference type="EMBL" id="GL379871">
    <property type="protein sequence ID" value="EGT58708.1"/>
    <property type="molecule type" value="Genomic_DNA"/>
</dbReference>
<feature type="compositionally biased region" description="Acidic residues" evidence="1">
    <location>
        <begin position="181"/>
        <end position="194"/>
    </location>
</feature>
<gene>
    <name evidence="2" type="ORF">CAEBREN_22685</name>
</gene>
<feature type="region of interest" description="Disordered" evidence="1">
    <location>
        <begin position="181"/>
        <end position="210"/>
    </location>
</feature>
<evidence type="ECO:0000313" key="3">
    <source>
        <dbReference type="Proteomes" id="UP000008068"/>
    </source>
</evidence>
<evidence type="ECO:0000313" key="2">
    <source>
        <dbReference type="EMBL" id="EGT58708.1"/>
    </source>
</evidence>
<protein>
    <submittedName>
        <fullName evidence="2">Uncharacterized protein</fullName>
    </submittedName>
</protein>
<dbReference type="InParanoid" id="G0NE68"/>
<dbReference type="OMA" id="DASTHDC"/>
<evidence type="ECO:0000256" key="1">
    <source>
        <dbReference type="SAM" id="MobiDB-lite"/>
    </source>
</evidence>
<organism evidence="3">
    <name type="scientific">Caenorhabditis brenneri</name>
    <name type="common">Nematode worm</name>
    <dbReference type="NCBI Taxonomy" id="135651"/>
    <lineage>
        <taxon>Eukaryota</taxon>
        <taxon>Metazoa</taxon>
        <taxon>Ecdysozoa</taxon>
        <taxon>Nematoda</taxon>
        <taxon>Chromadorea</taxon>
        <taxon>Rhabditida</taxon>
        <taxon>Rhabditina</taxon>
        <taxon>Rhabditomorpha</taxon>
        <taxon>Rhabditoidea</taxon>
        <taxon>Rhabditidae</taxon>
        <taxon>Peloderinae</taxon>
        <taxon>Caenorhabditis</taxon>
    </lineage>
</organism>
<sequence length="210" mass="24544">MVGIIENKYRKFEKLIYTLTPPDSLSHDCVFVVGKKYAVTYATDNHSNLEENRTYSMYNLMDKNIKVEASLFLKKEALKYIIFETIDGHEFEFYPEASWHSYVPRPYYQLGINQADRTPSWTTGTLIEKEKYDRTFIGTTDGMNGDVIFDKYARLIGIVIRKIDGKIEILKDNIFKLEIQDDESEDDFSEEEVNEGEKRAKEEVEEVEVT</sequence>
<dbReference type="OrthoDB" id="5835471at2759"/>
<keyword evidence="3" id="KW-1185">Reference proteome</keyword>
<proteinExistence type="predicted"/>
<reference evidence="3" key="1">
    <citation type="submission" date="2011-07" db="EMBL/GenBank/DDBJ databases">
        <authorList>
            <consortium name="Caenorhabditis brenneri Sequencing and Analysis Consortium"/>
            <person name="Wilson R.K."/>
        </authorList>
    </citation>
    <scope>NUCLEOTIDE SEQUENCE [LARGE SCALE GENOMIC DNA]</scope>
    <source>
        <strain evidence="3">PB2801</strain>
    </source>
</reference>
<dbReference type="Proteomes" id="UP000008068">
    <property type="component" value="Unassembled WGS sequence"/>
</dbReference>
<accession>G0NE68</accession>